<proteinExistence type="predicted"/>
<sequence length="44" mass="5320">MDLFVSHLIVVWKLQIKPLQVECHRMRMPQQQYDSGSSCFQRKQ</sequence>
<reference evidence="1" key="1">
    <citation type="submission" date="2018-02" db="EMBL/GenBank/DDBJ databases">
        <title>Rhizophora mucronata_Transcriptome.</title>
        <authorList>
            <person name="Meera S.P."/>
            <person name="Sreeshan A."/>
            <person name="Augustine A."/>
        </authorList>
    </citation>
    <scope>NUCLEOTIDE SEQUENCE</scope>
    <source>
        <tissue evidence="1">Leaf</tissue>
    </source>
</reference>
<organism evidence="1">
    <name type="scientific">Rhizophora mucronata</name>
    <name type="common">Asiatic mangrove</name>
    <dbReference type="NCBI Taxonomy" id="61149"/>
    <lineage>
        <taxon>Eukaryota</taxon>
        <taxon>Viridiplantae</taxon>
        <taxon>Streptophyta</taxon>
        <taxon>Embryophyta</taxon>
        <taxon>Tracheophyta</taxon>
        <taxon>Spermatophyta</taxon>
        <taxon>Magnoliopsida</taxon>
        <taxon>eudicotyledons</taxon>
        <taxon>Gunneridae</taxon>
        <taxon>Pentapetalae</taxon>
        <taxon>rosids</taxon>
        <taxon>fabids</taxon>
        <taxon>Malpighiales</taxon>
        <taxon>Rhizophoraceae</taxon>
        <taxon>Rhizophora</taxon>
    </lineage>
</organism>
<protein>
    <submittedName>
        <fullName evidence="1">Uncharacterized protein</fullName>
    </submittedName>
</protein>
<dbReference type="AlphaFoldDB" id="A0A2P2QHB9"/>
<name>A0A2P2QHB9_RHIMU</name>
<evidence type="ECO:0000313" key="1">
    <source>
        <dbReference type="EMBL" id="MBX66400.1"/>
    </source>
</evidence>
<dbReference type="EMBL" id="GGEC01085916">
    <property type="protein sequence ID" value="MBX66400.1"/>
    <property type="molecule type" value="Transcribed_RNA"/>
</dbReference>
<accession>A0A2P2QHB9</accession>